<dbReference type="AlphaFoldDB" id="W3XKI1"/>
<evidence type="ECO:0000256" key="1">
    <source>
        <dbReference type="ARBA" id="ARBA00001971"/>
    </source>
</evidence>
<comment type="cofactor">
    <cofactor evidence="1">
        <name>heme</name>
        <dbReference type="ChEBI" id="CHEBI:30413"/>
    </cofactor>
</comment>
<dbReference type="InParanoid" id="W3XKI1"/>
<dbReference type="InterPro" id="IPR036396">
    <property type="entry name" value="Cyt_P450_sf"/>
</dbReference>
<evidence type="ECO:0000256" key="5">
    <source>
        <dbReference type="ARBA" id="ARBA00023002"/>
    </source>
</evidence>
<dbReference type="GO" id="GO:0020037">
    <property type="term" value="F:heme binding"/>
    <property type="evidence" value="ECO:0007669"/>
    <property type="project" value="InterPro"/>
</dbReference>
<evidence type="ECO:0000256" key="6">
    <source>
        <dbReference type="ARBA" id="ARBA00023004"/>
    </source>
</evidence>
<dbReference type="EMBL" id="KI912109">
    <property type="protein sequence ID" value="ETS86515.1"/>
    <property type="molecule type" value="Genomic_DNA"/>
</dbReference>
<dbReference type="RefSeq" id="XP_007827115.1">
    <property type="nucleotide sequence ID" value="XM_007828924.1"/>
</dbReference>
<keyword evidence="3" id="KW-0349">Heme</keyword>
<evidence type="ECO:0000313" key="9">
    <source>
        <dbReference type="Proteomes" id="UP000030651"/>
    </source>
</evidence>
<keyword evidence="9" id="KW-1185">Reference proteome</keyword>
<accession>W3XKI1</accession>
<keyword evidence="5" id="KW-0560">Oxidoreductase</keyword>
<reference evidence="9" key="1">
    <citation type="journal article" date="2015" name="BMC Genomics">
        <title>Genomic and transcriptomic analysis of the endophytic fungus Pestalotiopsis fici reveals its lifestyle and high potential for synthesis of natural products.</title>
        <authorList>
            <person name="Wang X."/>
            <person name="Zhang X."/>
            <person name="Liu L."/>
            <person name="Xiang M."/>
            <person name="Wang W."/>
            <person name="Sun X."/>
            <person name="Che Y."/>
            <person name="Guo L."/>
            <person name="Liu G."/>
            <person name="Guo L."/>
            <person name="Wang C."/>
            <person name="Yin W.B."/>
            <person name="Stadler M."/>
            <person name="Zhang X."/>
            <person name="Liu X."/>
        </authorList>
    </citation>
    <scope>NUCLEOTIDE SEQUENCE [LARGE SCALE GENOMIC DNA]</scope>
    <source>
        <strain evidence="9">W106-1 / CGMCC3.15140</strain>
    </source>
</reference>
<protein>
    <submittedName>
        <fullName evidence="8">Uncharacterized protein</fullName>
    </submittedName>
</protein>
<dbReference type="GeneID" id="19265356"/>
<dbReference type="OrthoDB" id="3945418at2759"/>
<evidence type="ECO:0000256" key="4">
    <source>
        <dbReference type="ARBA" id="ARBA00022723"/>
    </source>
</evidence>
<dbReference type="Proteomes" id="UP000030651">
    <property type="component" value="Unassembled WGS sequence"/>
</dbReference>
<comment type="similarity">
    <text evidence="2">Belongs to the cytochrome P450 family.</text>
</comment>
<keyword evidence="4" id="KW-0479">Metal-binding</keyword>
<dbReference type="HOGENOM" id="CLU_2097660_0_0_1"/>
<proteinExistence type="inferred from homology"/>
<dbReference type="Pfam" id="PF00067">
    <property type="entry name" value="p450"/>
    <property type="match status" value="1"/>
</dbReference>
<dbReference type="Gene3D" id="1.10.630.10">
    <property type="entry name" value="Cytochrome P450"/>
    <property type="match status" value="1"/>
</dbReference>
<dbReference type="GO" id="GO:0005506">
    <property type="term" value="F:iron ion binding"/>
    <property type="evidence" value="ECO:0007669"/>
    <property type="project" value="InterPro"/>
</dbReference>
<dbReference type="PANTHER" id="PTHR24305:SF157">
    <property type="entry name" value="N-ACETYLTRYPTOPHAN 6-HYDROXYLASE IVOC-RELATED"/>
    <property type="match status" value="1"/>
</dbReference>
<dbReference type="GO" id="GO:0016705">
    <property type="term" value="F:oxidoreductase activity, acting on paired donors, with incorporation or reduction of molecular oxygen"/>
    <property type="evidence" value="ECO:0007669"/>
    <property type="project" value="InterPro"/>
</dbReference>
<dbReference type="InterPro" id="IPR001128">
    <property type="entry name" value="Cyt_P450"/>
</dbReference>
<dbReference type="KEGG" id="pfy:PFICI_00343"/>
<dbReference type="InterPro" id="IPR050121">
    <property type="entry name" value="Cytochrome_P450_monoxygenase"/>
</dbReference>
<dbReference type="PANTHER" id="PTHR24305">
    <property type="entry name" value="CYTOCHROME P450"/>
    <property type="match status" value="1"/>
</dbReference>
<gene>
    <name evidence="8" type="ORF">PFICI_00343</name>
</gene>
<evidence type="ECO:0000256" key="2">
    <source>
        <dbReference type="ARBA" id="ARBA00010617"/>
    </source>
</evidence>
<dbReference type="GO" id="GO:0004497">
    <property type="term" value="F:monooxygenase activity"/>
    <property type="evidence" value="ECO:0007669"/>
    <property type="project" value="UniProtKB-KW"/>
</dbReference>
<name>W3XKI1_PESFW</name>
<keyword evidence="7" id="KW-0503">Monooxygenase</keyword>
<keyword evidence="6" id="KW-0408">Iron</keyword>
<evidence type="ECO:0000256" key="3">
    <source>
        <dbReference type="ARBA" id="ARBA00022617"/>
    </source>
</evidence>
<sequence length="116" mass="13099">MEGLRLSSGIGSRMARISPDKNIFYGDLYIPAGTPVSMTAALMNTDEALYPDPLSFNPDSLTWAEMYLILAALTRRFDFNFQDVTAKEYERESDQYTIGVKAGTILKARFESSWIR</sequence>
<evidence type="ECO:0000256" key="7">
    <source>
        <dbReference type="ARBA" id="ARBA00023033"/>
    </source>
</evidence>
<organism evidence="8 9">
    <name type="scientific">Pestalotiopsis fici (strain W106-1 / CGMCC3.15140)</name>
    <dbReference type="NCBI Taxonomy" id="1229662"/>
    <lineage>
        <taxon>Eukaryota</taxon>
        <taxon>Fungi</taxon>
        <taxon>Dikarya</taxon>
        <taxon>Ascomycota</taxon>
        <taxon>Pezizomycotina</taxon>
        <taxon>Sordariomycetes</taxon>
        <taxon>Xylariomycetidae</taxon>
        <taxon>Amphisphaeriales</taxon>
        <taxon>Sporocadaceae</taxon>
        <taxon>Pestalotiopsis</taxon>
    </lineage>
</organism>
<evidence type="ECO:0000313" key="8">
    <source>
        <dbReference type="EMBL" id="ETS86515.1"/>
    </source>
</evidence>
<dbReference type="SUPFAM" id="SSF48264">
    <property type="entry name" value="Cytochrome P450"/>
    <property type="match status" value="1"/>
</dbReference>